<dbReference type="GO" id="GO:0008270">
    <property type="term" value="F:zinc ion binding"/>
    <property type="evidence" value="ECO:0007669"/>
    <property type="project" value="UniProtKB-UniRule"/>
</dbReference>
<evidence type="ECO:0000256" key="12">
    <source>
        <dbReference type="HAMAP-Rule" id="MF_00036"/>
    </source>
</evidence>
<feature type="binding site" evidence="12">
    <location>
        <position position="696"/>
    </location>
    <ligand>
        <name>Zn(2+)</name>
        <dbReference type="ChEBI" id="CHEBI:29105"/>
    </ligand>
</feature>
<evidence type="ECO:0000256" key="3">
    <source>
        <dbReference type="ARBA" id="ARBA00022555"/>
    </source>
</evidence>
<dbReference type="Proteomes" id="UP000575480">
    <property type="component" value="Unassembled WGS sequence"/>
</dbReference>
<dbReference type="GO" id="GO:0005737">
    <property type="term" value="C:cytoplasm"/>
    <property type="evidence" value="ECO:0007669"/>
    <property type="project" value="UniProtKB-SubCell"/>
</dbReference>
<keyword evidence="5 12" id="KW-0479">Metal-binding</keyword>
<dbReference type="Gene3D" id="3.30.54.20">
    <property type="match status" value="1"/>
</dbReference>
<evidence type="ECO:0000256" key="11">
    <source>
        <dbReference type="ARBA" id="ARBA00023146"/>
    </source>
</evidence>
<accession>A0A7K4MXW2</accession>
<feature type="binding site" evidence="12">
    <location>
        <position position="592"/>
    </location>
    <ligand>
        <name>Zn(2+)</name>
        <dbReference type="ChEBI" id="CHEBI:29105"/>
    </ligand>
</feature>
<dbReference type="InterPro" id="IPR018165">
    <property type="entry name" value="Ala-tRNA-synth_IIc_core"/>
</dbReference>
<dbReference type="InterPro" id="IPR003156">
    <property type="entry name" value="DHHA1_dom"/>
</dbReference>
<dbReference type="GO" id="GO:0002161">
    <property type="term" value="F:aminoacyl-tRNA deacylase activity"/>
    <property type="evidence" value="ECO:0007669"/>
    <property type="project" value="TreeGrafter"/>
</dbReference>
<dbReference type="SUPFAM" id="SSF55186">
    <property type="entry name" value="ThrRS/AlaRS common domain"/>
    <property type="match status" value="1"/>
</dbReference>
<reference evidence="14 15" key="1">
    <citation type="journal article" date="2019" name="Environ. Microbiol.">
        <title>Genomics insights into ecotype formation of ammonia-oxidizing archaea in the deep ocean.</title>
        <authorList>
            <person name="Wang Y."/>
            <person name="Huang J.M."/>
            <person name="Cui G.J."/>
            <person name="Nunoura T."/>
            <person name="Takaki Y."/>
            <person name="Li W.L."/>
            <person name="Li J."/>
            <person name="Gao Z.M."/>
            <person name="Takai K."/>
            <person name="Zhang A.Q."/>
            <person name="Stepanauskas R."/>
        </authorList>
    </citation>
    <scope>NUCLEOTIDE SEQUENCE [LARGE SCALE GENOMIC DNA]</scope>
    <source>
        <strain evidence="14 15">L15a</strain>
    </source>
</reference>
<dbReference type="GO" id="GO:0005524">
    <property type="term" value="F:ATP binding"/>
    <property type="evidence" value="ECO:0007669"/>
    <property type="project" value="UniProtKB-UniRule"/>
</dbReference>
<comment type="domain">
    <text evidence="12">Consists of three domains; the N-terminal catalytic domain, the editing domain and the C-terminal C-Ala domain. The editing domain removes incorrectly charged amino acids, while the C-Ala domain, along with tRNA(Ala), serves as a bridge to cooperatively bring together the editing and aminoacylation centers thus stimulating deacylation of misacylated tRNAs.</text>
</comment>
<evidence type="ECO:0000256" key="2">
    <source>
        <dbReference type="ARBA" id="ARBA00022490"/>
    </source>
</evidence>
<evidence type="ECO:0000256" key="9">
    <source>
        <dbReference type="ARBA" id="ARBA00022884"/>
    </source>
</evidence>
<dbReference type="HAMAP" id="MF_00036_A">
    <property type="entry name" value="Ala_tRNA_synth_A"/>
    <property type="match status" value="1"/>
</dbReference>
<keyword evidence="10 12" id="KW-0648">Protein biosynthesis</keyword>
<dbReference type="InterPro" id="IPR018162">
    <property type="entry name" value="Ala-tRNA-ligase_IIc_anticod-bd"/>
</dbReference>
<dbReference type="Gene3D" id="3.30.980.10">
    <property type="entry name" value="Threonyl-trna Synthetase, Chain A, domain 2"/>
    <property type="match status" value="1"/>
</dbReference>
<evidence type="ECO:0000313" key="15">
    <source>
        <dbReference type="Proteomes" id="UP000575480"/>
    </source>
</evidence>
<keyword evidence="9 12" id="KW-0694">RNA-binding</keyword>
<dbReference type="PRINTS" id="PR00980">
    <property type="entry name" value="TRNASYNTHALA"/>
</dbReference>
<dbReference type="GO" id="GO:0000049">
    <property type="term" value="F:tRNA binding"/>
    <property type="evidence" value="ECO:0007669"/>
    <property type="project" value="UniProtKB-KW"/>
</dbReference>
<evidence type="ECO:0000256" key="6">
    <source>
        <dbReference type="ARBA" id="ARBA00022741"/>
    </source>
</evidence>
<keyword evidence="7 12" id="KW-0862">Zinc</keyword>
<evidence type="ECO:0000256" key="4">
    <source>
        <dbReference type="ARBA" id="ARBA00022598"/>
    </source>
</evidence>
<name>A0A7K4MXW2_9ARCH</name>
<dbReference type="Gene3D" id="3.10.310.40">
    <property type="match status" value="1"/>
</dbReference>
<protein>
    <recommendedName>
        <fullName evidence="12">Alanine--tRNA ligase</fullName>
        <ecNumber evidence="12">6.1.1.7</ecNumber>
    </recommendedName>
    <alternativeName>
        <fullName evidence="12">Alanyl-tRNA synthetase</fullName>
        <shortName evidence="12">AlaRS</shortName>
    </alternativeName>
</protein>
<dbReference type="InterPro" id="IPR002318">
    <property type="entry name" value="Ala-tRNA-lgiase_IIc"/>
</dbReference>
<evidence type="ECO:0000256" key="1">
    <source>
        <dbReference type="ARBA" id="ARBA00008226"/>
    </source>
</evidence>
<comment type="similarity">
    <text evidence="1 12">Belongs to the class-II aminoacyl-tRNA synthetase family.</text>
</comment>
<dbReference type="Pfam" id="PF07973">
    <property type="entry name" value="tRNA_SAD"/>
    <property type="match status" value="1"/>
</dbReference>
<keyword evidence="6 12" id="KW-0547">Nucleotide-binding</keyword>
<evidence type="ECO:0000256" key="5">
    <source>
        <dbReference type="ARBA" id="ARBA00022723"/>
    </source>
</evidence>
<evidence type="ECO:0000256" key="8">
    <source>
        <dbReference type="ARBA" id="ARBA00022840"/>
    </source>
</evidence>
<comment type="caution">
    <text evidence="14">The sequence shown here is derived from an EMBL/GenBank/DDBJ whole genome shotgun (WGS) entry which is preliminary data.</text>
</comment>
<dbReference type="GO" id="GO:0004813">
    <property type="term" value="F:alanine-tRNA ligase activity"/>
    <property type="evidence" value="ECO:0007669"/>
    <property type="project" value="UniProtKB-UniRule"/>
</dbReference>
<comment type="cofactor">
    <cofactor evidence="12">
        <name>Zn(2+)</name>
        <dbReference type="ChEBI" id="CHEBI:29105"/>
    </cofactor>
    <text evidence="12">Binds 1 zinc ion per subunit.</text>
</comment>
<dbReference type="GO" id="GO:0006419">
    <property type="term" value="P:alanyl-tRNA aminoacylation"/>
    <property type="evidence" value="ECO:0007669"/>
    <property type="project" value="UniProtKB-UniRule"/>
</dbReference>
<dbReference type="FunFam" id="3.30.980.10:FF:000004">
    <property type="entry name" value="Alanine--tRNA ligase, cytoplasmic"/>
    <property type="match status" value="1"/>
</dbReference>
<dbReference type="SUPFAM" id="SSF101353">
    <property type="entry name" value="Putative anticodon-binding domain of alanyl-tRNA synthetase (AlaRS)"/>
    <property type="match status" value="1"/>
</dbReference>
<keyword evidence="11 12" id="KW-0030">Aminoacyl-tRNA synthetase</keyword>
<dbReference type="FunFam" id="3.30.54.20:FF:000008">
    <property type="entry name" value="Alanine--tRNA ligase"/>
    <property type="match status" value="1"/>
</dbReference>
<dbReference type="Gene3D" id="3.30.930.10">
    <property type="entry name" value="Bira Bifunctional Protein, Domain 2"/>
    <property type="match status" value="1"/>
</dbReference>
<proteinExistence type="inferred from homology"/>
<dbReference type="FunFam" id="3.10.310.40:FF:000001">
    <property type="entry name" value="Alanine--tRNA ligase"/>
    <property type="match status" value="1"/>
</dbReference>
<dbReference type="PANTHER" id="PTHR11777">
    <property type="entry name" value="ALANYL-TRNA SYNTHETASE"/>
    <property type="match status" value="1"/>
</dbReference>
<feature type="domain" description="Alanyl-transfer RNA synthetases family profile" evidence="13">
    <location>
        <begin position="70"/>
        <end position="735"/>
    </location>
</feature>
<dbReference type="InterPro" id="IPR009000">
    <property type="entry name" value="Transl_B-barrel_sf"/>
</dbReference>
<dbReference type="NCBIfam" id="TIGR00344">
    <property type="entry name" value="alaS"/>
    <property type="match status" value="1"/>
</dbReference>
<evidence type="ECO:0000313" key="14">
    <source>
        <dbReference type="EMBL" id="NWJ57661.1"/>
    </source>
</evidence>
<sequence>MDKREILKEFSSDSDRYYKVKLFDEQGFVRKSCSKCGRFFWTLDSGRDMCPEDANDTYSFIGEPPTTKRFDYTESWKQVEEFFVKNGHTSVSRYPVVCRWRDDLYFTIASIVDFQRVMGSKVVFEFPANPLIVPQTCLRFKDLENVGVTGRHFSSFCMIGQHSIPDSDGYWKDECIDLDFRLLTEQFGIKKEEVVFVEDVWEGGGSFGSSLEYFVKGLELGNAVFTEFQGELGKHTVLDQKIIDMGAGLERFAWITMGTPTAYDCCFGPITNHLMQKIGIESDSDMLRNYFTAISKNLEIYDDLIDVRKHAVKNVGLTDDQVNKIITPLEGMYLIADHLRTLIFAIADGALPSNVGGGYNLRMMIRRIRGTVDRMNLKLDIDELVDMHIDYLKDTYPELDEKRQDVKTILKIESQRYVESKSRMKKIAKKMRQQDRAPTVDELITLYESDGVTPEYLKEINAISEIPSSFYVKLSDLHQSDRKKTVEQLSIEGLPETEMLFYKDDPMSFDAKVLRVIDQSVVLDRTSFYARGGGQEPDHGTISGSKVIDVNKHGSVILHKLDGDIPKEGDTVSCIVDETRRSNITKNHTSTHILNASSRKILGSWVWQHSAFKDDDHARLDITHHSSLTKKQKQEIEDAANDMVKQDLSVTIEYFDRGTAEQKYGFRIYQGGVVPVKSVRIVSIEDKDIEACGGTHVKKTGDIELIKITRTKRIQDGVIRIEFVSGNTAQEYVSEQESTLVEMSEMKKGKEEIKREREENKEETRRIIPLIVEDFVKKNTDTNDKKIIWKDIHLEKTDFGKLCFVSSSVYDEFFHMNLGKQLIKKDSSLVYFGIFEDNNMSRIITYAGENVPEDKNARSLVTEISKILGGAGGGDATFAQGGGKNRDKMSEALSKAKSMVLE</sequence>
<keyword evidence="4 12" id="KW-0436">Ligase</keyword>
<dbReference type="InterPro" id="IPR012947">
    <property type="entry name" value="tRNA_SAD"/>
</dbReference>
<evidence type="ECO:0000256" key="7">
    <source>
        <dbReference type="ARBA" id="ARBA00022833"/>
    </source>
</evidence>
<evidence type="ECO:0000259" key="13">
    <source>
        <dbReference type="PROSITE" id="PS50860"/>
    </source>
</evidence>
<dbReference type="InterPro" id="IPR045864">
    <property type="entry name" value="aa-tRNA-synth_II/BPL/LPL"/>
</dbReference>
<dbReference type="Gene3D" id="2.40.30.130">
    <property type="match status" value="1"/>
</dbReference>
<dbReference type="SMART" id="SM00863">
    <property type="entry name" value="tRNA_SAD"/>
    <property type="match status" value="1"/>
</dbReference>
<dbReference type="PROSITE" id="PS50860">
    <property type="entry name" value="AA_TRNA_LIGASE_II_ALA"/>
    <property type="match status" value="1"/>
</dbReference>
<gene>
    <name evidence="12" type="primary">alaS</name>
    <name evidence="14" type="ORF">HX858_07935</name>
</gene>
<keyword evidence="8 12" id="KW-0067">ATP-binding</keyword>
<feature type="binding site" evidence="12">
    <location>
        <position position="692"/>
    </location>
    <ligand>
        <name>Zn(2+)</name>
        <dbReference type="ChEBI" id="CHEBI:29105"/>
    </ligand>
</feature>
<dbReference type="Pfam" id="PF01411">
    <property type="entry name" value="tRNA-synt_2c"/>
    <property type="match status" value="1"/>
</dbReference>
<dbReference type="NCBIfam" id="TIGR03683">
    <property type="entry name" value="A-tRNA_syn_arch"/>
    <property type="match status" value="1"/>
</dbReference>
<comment type="function">
    <text evidence="12">Catalyzes the attachment of alanine to tRNA(Ala) in a two-step reaction: alanine is first activated by ATP to form Ala-AMP and then transferred to the acceptor end of tRNA(Ala). Also edits incorrectly charged Ser-tRNA(Ala) and Gly-tRNA(Ala) via its editing domain.</text>
</comment>
<dbReference type="InterPro" id="IPR022429">
    <property type="entry name" value="Ala-tRNA_lgiase_arc"/>
</dbReference>
<dbReference type="EC" id="6.1.1.7" evidence="12"/>
<dbReference type="InterPro" id="IPR018164">
    <property type="entry name" value="Ala-tRNA-synth_IIc_N"/>
</dbReference>
<keyword evidence="3 12" id="KW-0820">tRNA-binding</keyword>
<organism evidence="14 15">
    <name type="scientific">Marine Group I thaumarchaeote</name>
    <dbReference type="NCBI Taxonomy" id="2511932"/>
    <lineage>
        <taxon>Archaea</taxon>
        <taxon>Nitrososphaerota</taxon>
        <taxon>Marine Group I</taxon>
    </lineage>
</organism>
<comment type="catalytic activity">
    <reaction evidence="12">
        <text>tRNA(Ala) + L-alanine + ATP = L-alanyl-tRNA(Ala) + AMP + diphosphate</text>
        <dbReference type="Rhea" id="RHEA:12540"/>
        <dbReference type="Rhea" id="RHEA-COMP:9657"/>
        <dbReference type="Rhea" id="RHEA-COMP:9923"/>
        <dbReference type="ChEBI" id="CHEBI:30616"/>
        <dbReference type="ChEBI" id="CHEBI:33019"/>
        <dbReference type="ChEBI" id="CHEBI:57972"/>
        <dbReference type="ChEBI" id="CHEBI:78442"/>
        <dbReference type="ChEBI" id="CHEBI:78497"/>
        <dbReference type="ChEBI" id="CHEBI:456215"/>
        <dbReference type="EC" id="6.1.1.7"/>
    </reaction>
</comment>
<dbReference type="Pfam" id="PF02272">
    <property type="entry name" value="DHHA1"/>
    <property type="match status" value="1"/>
</dbReference>
<dbReference type="InterPro" id="IPR018163">
    <property type="entry name" value="Thr/Ala-tRNA-synth_IIc_edit"/>
</dbReference>
<keyword evidence="2 12" id="KW-0963">Cytoplasm</keyword>
<feature type="binding site" evidence="12">
    <location>
        <position position="588"/>
    </location>
    <ligand>
        <name>Zn(2+)</name>
        <dbReference type="ChEBI" id="CHEBI:29105"/>
    </ligand>
</feature>
<evidence type="ECO:0000256" key="10">
    <source>
        <dbReference type="ARBA" id="ARBA00022917"/>
    </source>
</evidence>
<comment type="subcellular location">
    <subcellularLocation>
        <location evidence="12">Cytoplasm</location>
    </subcellularLocation>
</comment>
<dbReference type="InterPro" id="IPR050058">
    <property type="entry name" value="Ala-tRNA_ligase"/>
</dbReference>
<dbReference type="SUPFAM" id="SSF50447">
    <property type="entry name" value="Translation proteins"/>
    <property type="match status" value="1"/>
</dbReference>
<dbReference type="SUPFAM" id="SSF55681">
    <property type="entry name" value="Class II aaRS and biotin synthetases"/>
    <property type="match status" value="1"/>
</dbReference>
<dbReference type="EMBL" id="JACATH010000009">
    <property type="protein sequence ID" value="NWJ57661.1"/>
    <property type="molecule type" value="Genomic_DNA"/>
</dbReference>
<dbReference type="PANTHER" id="PTHR11777:SF9">
    <property type="entry name" value="ALANINE--TRNA LIGASE, CYTOPLASMIC"/>
    <property type="match status" value="1"/>
</dbReference>
<dbReference type="AlphaFoldDB" id="A0A7K4MXW2"/>